<name>A0ABY7YPX5_9HYPH</name>
<dbReference type="Proteomes" id="UP001220530">
    <property type="component" value="Chromosome"/>
</dbReference>
<evidence type="ECO:0000313" key="1">
    <source>
        <dbReference type="EMBL" id="WDR03341.1"/>
    </source>
</evidence>
<organism evidence="1 2">
    <name type="scientific">Devosia algicola</name>
    <dbReference type="NCBI Taxonomy" id="3026418"/>
    <lineage>
        <taxon>Bacteria</taxon>
        <taxon>Pseudomonadati</taxon>
        <taxon>Pseudomonadota</taxon>
        <taxon>Alphaproteobacteria</taxon>
        <taxon>Hyphomicrobiales</taxon>
        <taxon>Devosiaceae</taxon>
        <taxon>Devosia</taxon>
    </lineage>
</organism>
<keyword evidence="2" id="KW-1185">Reference proteome</keyword>
<proteinExistence type="predicted"/>
<evidence type="ECO:0000313" key="2">
    <source>
        <dbReference type="Proteomes" id="UP001220530"/>
    </source>
</evidence>
<evidence type="ECO:0008006" key="3">
    <source>
        <dbReference type="Google" id="ProtNLM"/>
    </source>
</evidence>
<dbReference type="RefSeq" id="WP_282219735.1">
    <property type="nucleotide sequence ID" value="NZ_CP118246.1"/>
</dbReference>
<protein>
    <recommendedName>
        <fullName evidence="3">THAP4-like heme-binding beta-barrel domain-containing protein</fullName>
    </recommendedName>
</protein>
<sequence>MKFLGSLARHVAIAGLVVTTAIYSAPTLAAPGDIALLKSYIGDWRGRGTLTGENTELVVCRLSLTQGNSDKVNYSGRCVVAGNNLALKGTLAYIADKRRFEAAMTSNARFSGVAIGKVRDGGIVFDLQERDKEDGPNGKDVTVTAQIALNSGNISVQFQVEYVESGEKIYANIPFTQ</sequence>
<gene>
    <name evidence="1" type="ORF">PSQ19_04155</name>
</gene>
<reference evidence="1 2" key="1">
    <citation type="submission" date="2023-02" db="EMBL/GenBank/DDBJ databases">
        <title>Devosia algicola sp. nov., isolated from the phycosphere of marine algae.</title>
        <authorList>
            <person name="Kim J.M."/>
            <person name="Lee J.K."/>
            <person name="Choi B.J."/>
            <person name="Bayburt H."/>
            <person name="Jeon C.O."/>
        </authorList>
    </citation>
    <scope>NUCLEOTIDE SEQUENCE [LARGE SCALE GENOMIC DNA]</scope>
    <source>
        <strain evidence="1 2">G20-9</strain>
    </source>
</reference>
<dbReference type="EMBL" id="CP118246">
    <property type="protein sequence ID" value="WDR03341.1"/>
    <property type="molecule type" value="Genomic_DNA"/>
</dbReference>
<accession>A0ABY7YPX5</accession>